<reference evidence="1" key="1">
    <citation type="submission" date="2024-12" db="EMBL/GenBank/DDBJ databases">
        <title>Comparative genomics and development of molecular markers within Purpureocillium lilacinum and among Purpureocillium species.</title>
        <authorList>
            <person name="Yeh Z.-Y."/>
            <person name="Ni N.-T."/>
            <person name="Lo P.-H."/>
            <person name="Mushyakhwo K."/>
            <person name="Lin C.-F."/>
            <person name="Nai Y.-S."/>
        </authorList>
    </citation>
    <scope>NUCLEOTIDE SEQUENCE</scope>
    <source>
        <strain evidence="1">NCHU-NPUST-175</strain>
    </source>
</reference>
<dbReference type="Proteomes" id="UP001638806">
    <property type="component" value="Unassembled WGS sequence"/>
</dbReference>
<proteinExistence type="predicted"/>
<gene>
    <name evidence="1" type="ORF">ACCO45_010214</name>
</gene>
<dbReference type="EMBL" id="JBGNUJ010000010">
    <property type="protein sequence ID" value="KAL3954651.1"/>
    <property type="molecule type" value="Genomic_DNA"/>
</dbReference>
<evidence type="ECO:0000313" key="2">
    <source>
        <dbReference type="Proteomes" id="UP001638806"/>
    </source>
</evidence>
<keyword evidence="2" id="KW-1185">Reference proteome</keyword>
<accession>A0ACC4DEH3</accession>
<name>A0ACC4DEH3_PURLI</name>
<protein>
    <submittedName>
        <fullName evidence="1">Uncharacterized protein</fullName>
    </submittedName>
</protein>
<evidence type="ECO:0000313" key="1">
    <source>
        <dbReference type="EMBL" id="KAL3954651.1"/>
    </source>
</evidence>
<sequence>MTRPSRQTAPGPPPSPRRPSRGGGPILTRPPPPPSSQAQLANDERNDEMGPVPVSPVRSILHHAMPHMGLPTRLTPNQLCCRSGNHHGNASEEV</sequence>
<organism evidence="1 2">
    <name type="scientific">Purpureocillium lilacinum</name>
    <name type="common">Paecilomyces lilacinus</name>
    <dbReference type="NCBI Taxonomy" id="33203"/>
    <lineage>
        <taxon>Eukaryota</taxon>
        <taxon>Fungi</taxon>
        <taxon>Dikarya</taxon>
        <taxon>Ascomycota</taxon>
        <taxon>Pezizomycotina</taxon>
        <taxon>Sordariomycetes</taxon>
        <taxon>Hypocreomycetidae</taxon>
        <taxon>Hypocreales</taxon>
        <taxon>Ophiocordycipitaceae</taxon>
        <taxon>Purpureocillium</taxon>
    </lineage>
</organism>
<comment type="caution">
    <text evidence="1">The sequence shown here is derived from an EMBL/GenBank/DDBJ whole genome shotgun (WGS) entry which is preliminary data.</text>
</comment>